<dbReference type="SUPFAM" id="SSF54826">
    <property type="entry name" value="Enolase N-terminal domain-like"/>
    <property type="match status" value="1"/>
</dbReference>
<dbReference type="GO" id="GO:0000287">
    <property type="term" value="F:magnesium ion binding"/>
    <property type="evidence" value="ECO:0007669"/>
    <property type="project" value="UniProtKB-UniRule"/>
</dbReference>
<proteinExistence type="inferred from homology"/>
<comment type="cofactor">
    <cofactor evidence="9">
        <name>Mg(2+)</name>
        <dbReference type="ChEBI" id="CHEBI:18420"/>
    </cofactor>
    <text evidence="9">Binds a second Mg(2+) ion via substrate during catalysis.</text>
</comment>
<dbReference type="GO" id="GO:0000015">
    <property type="term" value="C:phosphopyruvate hydratase complex"/>
    <property type="evidence" value="ECO:0007669"/>
    <property type="project" value="InterPro"/>
</dbReference>
<dbReference type="Gene3D" id="3.20.20.120">
    <property type="entry name" value="Enolase-like C-terminal domain"/>
    <property type="match status" value="1"/>
</dbReference>
<dbReference type="EC" id="4.2.1.11" evidence="3 9"/>
<dbReference type="Proteomes" id="UP000305906">
    <property type="component" value="Unassembled WGS sequence"/>
</dbReference>
<dbReference type="NCBIfam" id="TIGR01060">
    <property type="entry name" value="eno"/>
    <property type="match status" value="1"/>
</dbReference>
<dbReference type="GO" id="GO:0009986">
    <property type="term" value="C:cell surface"/>
    <property type="evidence" value="ECO:0007669"/>
    <property type="project" value="UniProtKB-SubCell"/>
</dbReference>
<dbReference type="PRINTS" id="PR00148">
    <property type="entry name" value="ENOLASE"/>
</dbReference>
<comment type="catalytic activity">
    <reaction evidence="9">
        <text>(2R)-2-phosphoglycerate = phosphoenolpyruvate + H2O</text>
        <dbReference type="Rhea" id="RHEA:10164"/>
        <dbReference type="ChEBI" id="CHEBI:15377"/>
        <dbReference type="ChEBI" id="CHEBI:58289"/>
        <dbReference type="ChEBI" id="CHEBI:58702"/>
        <dbReference type="EC" id="4.2.1.11"/>
    </reaction>
</comment>
<keyword evidence="14" id="KW-0670">Pyruvate</keyword>
<feature type="binding site" evidence="9 11">
    <location>
        <position position="243"/>
    </location>
    <ligand>
        <name>Mg(2+)</name>
        <dbReference type="ChEBI" id="CHEBI:18420"/>
    </ligand>
</feature>
<evidence type="ECO:0000256" key="2">
    <source>
        <dbReference type="ARBA" id="ARBA00009604"/>
    </source>
</evidence>
<dbReference type="SFLD" id="SFLDS00001">
    <property type="entry name" value="Enolase"/>
    <property type="match status" value="1"/>
</dbReference>
<keyword evidence="15" id="KW-1185">Reference proteome</keyword>
<organism evidence="14 15">
    <name type="scientific">Streptomyces montanus</name>
    <dbReference type="NCBI Taxonomy" id="2580423"/>
    <lineage>
        <taxon>Bacteria</taxon>
        <taxon>Bacillati</taxon>
        <taxon>Actinomycetota</taxon>
        <taxon>Actinomycetes</taxon>
        <taxon>Kitasatosporales</taxon>
        <taxon>Streptomycetaceae</taxon>
        <taxon>Streptomyces</taxon>
    </lineage>
</organism>
<evidence type="ECO:0000256" key="8">
    <source>
        <dbReference type="ARBA" id="ARBA00023239"/>
    </source>
</evidence>
<dbReference type="UniPathway" id="UPA00109">
    <property type="reaction ID" value="UER00187"/>
</dbReference>
<dbReference type="HAMAP" id="MF_00318">
    <property type="entry name" value="Enolase"/>
    <property type="match status" value="1"/>
</dbReference>
<dbReference type="InterPro" id="IPR036849">
    <property type="entry name" value="Enolase-like_C_sf"/>
</dbReference>
<dbReference type="CDD" id="cd03313">
    <property type="entry name" value="enolase"/>
    <property type="match status" value="1"/>
</dbReference>
<dbReference type="GO" id="GO:0006096">
    <property type="term" value="P:glycolytic process"/>
    <property type="evidence" value="ECO:0007669"/>
    <property type="project" value="UniProtKB-UniRule"/>
</dbReference>
<evidence type="ECO:0000256" key="9">
    <source>
        <dbReference type="HAMAP-Rule" id="MF_00318"/>
    </source>
</evidence>
<gene>
    <name evidence="9" type="primary">eno</name>
    <name evidence="14" type="ORF">FE633_31510</name>
</gene>
<dbReference type="SUPFAM" id="SSF51604">
    <property type="entry name" value="Enolase C-terminal domain-like"/>
    <property type="match status" value="1"/>
</dbReference>
<dbReference type="Pfam" id="PF03952">
    <property type="entry name" value="Enolase_N"/>
    <property type="match status" value="1"/>
</dbReference>
<comment type="function">
    <text evidence="9">Catalyzes the reversible conversion of 2-phosphoglycerate (2-PG) into phosphoenolpyruvate (PEP). It is essential for the degradation of carbohydrates via glycolysis.</text>
</comment>
<comment type="caution">
    <text evidence="14">The sequence shown here is derived from an EMBL/GenBank/DDBJ whole genome shotgun (WGS) entry which is preliminary data.</text>
</comment>
<dbReference type="PANTHER" id="PTHR11902">
    <property type="entry name" value="ENOLASE"/>
    <property type="match status" value="1"/>
</dbReference>
<feature type="binding site" evidence="9">
    <location>
        <position position="338"/>
    </location>
    <ligand>
        <name>(2R)-2-phosphoglycerate</name>
        <dbReference type="ChEBI" id="CHEBI:58289"/>
    </ligand>
</feature>
<feature type="binding site" evidence="9 11">
    <location>
        <position position="286"/>
    </location>
    <ligand>
        <name>Mg(2+)</name>
        <dbReference type="ChEBI" id="CHEBI:18420"/>
    </ligand>
</feature>
<evidence type="ECO:0000256" key="10">
    <source>
        <dbReference type="PIRSR" id="PIRSR001400-1"/>
    </source>
</evidence>
<evidence type="ECO:0000256" key="7">
    <source>
        <dbReference type="ARBA" id="ARBA00023152"/>
    </source>
</evidence>
<evidence type="ECO:0000259" key="12">
    <source>
        <dbReference type="SMART" id="SM01192"/>
    </source>
</evidence>
<feature type="binding site" evidence="9">
    <location>
        <position position="389"/>
    </location>
    <ligand>
        <name>(2R)-2-phosphoglycerate</name>
        <dbReference type="ChEBI" id="CHEBI:58289"/>
    </ligand>
</feature>
<dbReference type="RefSeq" id="WP_138048580.1">
    <property type="nucleotide sequence ID" value="NZ_VBZC01000042.1"/>
</dbReference>
<dbReference type="SMART" id="SM01193">
    <property type="entry name" value="Enolase_N"/>
    <property type="match status" value="1"/>
</dbReference>
<dbReference type="Pfam" id="PF00113">
    <property type="entry name" value="Enolase_C"/>
    <property type="match status" value="1"/>
</dbReference>
<feature type="binding site" evidence="9 11">
    <location>
        <position position="313"/>
    </location>
    <ligand>
        <name>Mg(2+)</name>
        <dbReference type="ChEBI" id="CHEBI:18420"/>
    </ligand>
</feature>
<dbReference type="AlphaFoldDB" id="A0A5R9FS07"/>
<comment type="cofactor">
    <cofactor evidence="11">
        <name>Mg(2+)</name>
        <dbReference type="ChEBI" id="CHEBI:18420"/>
    </cofactor>
    <text evidence="11">Mg(2+) is required for catalysis and for stabilizing the dimer.</text>
</comment>
<dbReference type="SFLD" id="SFLDG00178">
    <property type="entry name" value="enolase"/>
    <property type="match status" value="1"/>
</dbReference>
<keyword evidence="5 9" id="KW-0964">Secreted</keyword>
<evidence type="ECO:0000313" key="15">
    <source>
        <dbReference type="Proteomes" id="UP000305906"/>
    </source>
</evidence>
<evidence type="ECO:0000256" key="4">
    <source>
        <dbReference type="ARBA" id="ARBA00017068"/>
    </source>
</evidence>
<evidence type="ECO:0000256" key="3">
    <source>
        <dbReference type="ARBA" id="ARBA00012058"/>
    </source>
</evidence>
<keyword evidence="9" id="KW-0963">Cytoplasm</keyword>
<dbReference type="SMART" id="SM01192">
    <property type="entry name" value="Enolase_C"/>
    <property type="match status" value="1"/>
</dbReference>
<comment type="pathway">
    <text evidence="1 9">Carbohydrate degradation; glycolysis; pyruvate from D-glyceraldehyde 3-phosphate: step 4/5.</text>
</comment>
<feature type="active site" description="Proton donor" evidence="9 10">
    <location>
        <position position="206"/>
    </location>
</feature>
<dbReference type="InterPro" id="IPR020811">
    <property type="entry name" value="Enolase_N"/>
</dbReference>
<dbReference type="InterPro" id="IPR000941">
    <property type="entry name" value="Enolase"/>
</dbReference>
<reference evidence="14 15" key="1">
    <citation type="submission" date="2019-05" db="EMBL/GenBank/DDBJ databases">
        <title>Streptomyces sp. NEAU-C151, a novel actinomycete isolated from soil.</title>
        <authorList>
            <person name="Han L."/>
            <person name="Jiang H."/>
        </authorList>
    </citation>
    <scope>NUCLEOTIDE SEQUENCE [LARGE SCALE GENOMIC DNA]</scope>
    <source>
        <strain evidence="14 15">NEAU-C151</strain>
    </source>
</reference>
<dbReference type="InterPro" id="IPR029017">
    <property type="entry name" value="Enolase-like_N"/>
</dbReference>
<dbReference type="SFLD" id="SFLDF00002">
    <property type="entry name" value="enolase"/>
    <property type="match status" value="1"/>
</dbReference>
<evidence type="ECO:0000259" key="13">
    <source>
        <dbReference type="SMART" id="SM01193"/>
    </source>
</evidence>
<keyword evidence="8 9" id="KW-0456">Lyase</keyword>
<dbReference type="PANTHER" id="PTHR11902:SF1">
    <property type="entry name" value="ENOLASE"/>
    <property type="match status" value="1"/>
</dbReference>
<comment type="subcellular location">
    <subcellularLocation>
        <location evidence="9">Cytoplasm</location>
    </subcellularLocation>
    <subcellularLocation>
        <location evidence="9">Secreted</location>
    </subcellularLocation>
    <subcellularLocation>
        <location evidence="9">Cell surface</location>
    </subcellularLocation>
    <text evidence="9">Fractions of enolase are present in both the cytoplasm and on the cell surface.</text>
</comment>
<dbReference type="PIRSF" id="PIRSF001400">
    <property type="entry name" value="Enolase"/>
    <property type="match status" value="1"/>
</dbReference>
<dbReference type="Gene3D" id="3.30.390.10">
    <property type="entry name" value="Enolase-like, N-terminal domain"/>
    <property type="match status" value="1"/>
</dbReference>
<accession>A0A5R9FS07</accession>
<feature type="binding site" evidence="9">
    <location>
        <position position="368"/>
    </location>
    <ligand>
        <name>(2R)-2-phosphoglycerate</name>
        <dbReference type="ChEBI" id="CHEBI:58289"/>
    </ligand>
</feature>
<dbReference type="GO" id="GO:0004634">
    <property type="term" value="F:phosphopyruvate hydratase activity"/>
    <property type="evidence" value="ECO:0007669"/>
    <property type="project" value="UniProtKB-UniRule"/>
</dbReference>
<dbReference type="GO" id="GO:0005576">
    <property type="term" value="C:extracellular region"/>
    <property type="evidence" value="ECO:0007669"/>
    <property type="project" value="UniProtKB-SubCell"/>
</dbReference>
<dbReference type="EMBL" id="VBZC01000042">
    <property type="protein sequence ID" value="TLS42355.1"/>
    <property type="molecule type" value="Genomic_DNA"/>
</dbReference>
<comment type="similarity">
    <text evidence="2 9">Belongs to the enolase family.</text>
</comment>
<dbReference type="InterPro" id="IPR020810">
    <property type="entry name" value="Enolase_C"/>
</dbReference>
<feature type="binding site" evidence="9">
    <location>
        <position position="367"/>
    </location>
    <ligand>
        <name>(2R)-2-phosphoglycerate</name>
        <dbReference type="ChEBI" id="CHEBI:58289"/>
    </ligand>
</feature>
<feature type="binding site" evidence="9">
    <location>
        <position position="164"/>
    </location>
    <ligand>
        <name>(2R)-2-phosphoglycerate</name>
        <dbReference type="ChEBI" id="CHEBI:58289"/>
    </ligand>
</feature>
<feature type="domain" description="Enolase N-terminal" evidence="13">
    <location>
        <begin position="6"/>
        <end position="135"/>
    </location>
</feature>
<evidence type="ECO:0000256" key="6">
    <source>
        <dbReference type="ARBA" id="ARBA00022842"/>
    </source>
</evidence>
<keyword evidence="6 9" id="KW-0460">Magnesium</keyword>
<evidence type="ECO:0000256" key="1">
    <source>
        <dbReference type="ARBA" id="ARBA00005031"/>
    </source>
</evidence>
<keyword evidence="7 9" id="KW-0324">Glycolysis</keyword>
<protein>
    <recommendedName>
        <fullName evidence="4 9">Enolase</fullName>
        <ecNumber evidence="3 9">4.2.1.11</ecNumber>
    </recommendedName>
    <alternativeName>
        <fullName evidence="9">2-phospho-D-glycerate hydro-lyase</fullName>
    </alternativeName>
    <alternativeName>
        <fullName evidence="9">2-phosphoglycerate dehydratase</fullName>
    </alternativeName>
</protein>
<evidence type="ECO:0000256" key="11">
    <source>
        <dbReference type="PIRSR" id="PIRSR001400-3"/>
    </source>
</evidence>
<feature type="active site" description="Proton acceptor" evidence="9 10">
    <location>
        <position position="338"/>
    </location>
</feature>
<name>A0A5R9FS07_9ACTN</name>
<evidence type="ECO:0000313" key="14">
    <source>
        <dbReference type="EMBL" id="TLS42355.1"/>
    </source>
</evidence>
<sequence length="448" mass="47264">MTDARIAKLYGRRVWDSRGRPTVEVEAHLADGAVGRAIAPAGASTGQGEALDLRDGGSRFGGLDVHRAVSSVNTEIAPALKEQDAADQEFIDRLLVNLDGTSDRSRLGGNAIVATSMAVLHAAAASADKPLWLHLSGGRPVRIPLPEIQIFGGGAHADRRVDVQDFMVVCPAAGSFSEALDWTAEIYRAAGSLMRKAGKTGGVADEGGFWPAFDSNEEALETLTLAIENAGFAPSAQVGISLDIAASQFGSAGKYRLALDDRALDTDALIEMLGRWIETYPILSIEDPLGEDDSEGMIEFTRRYGDRCQVIGDDFLVTNATRVQAAAADGATNAVLIKPNQAGTVTEALAALRAGQEAGFGTIVSARSGESEDVTIAHLSVGWDAGQLKVGSFTRSERMAKWNEVLRIEEALGNSAEFSGWSAFTFAGATTSADASTYDLSAVIRRTS</sequence>
<evidence type="ECO:0000256" key="5">
    <source>
        <dbReference type="ARBA" id="ARBA00022525"/>
    </source>
</evidence>
<keyword evidence="9 11" id="KW-0479">Metal-binding</keyword>
<feature type="domain" description="Enolase C-terminal TIM barrel" evidence="12">
    <location>
        <begin position="140"/>
        <end position="426"/>
    </location>
</feature>